<dbReference type="EMBL" id="DS178267">
    <property type="protein sequence ID" value="EHS64318.1"/>
    <property type="molecule type" value="Genomic_DNA"/>
</dbReference>
<proteinExistence type="predicted"/>
<keyword evidence="3" id="KW-1185">Reference proteome</keyword>
<dbReference type="VEuPathDB" id="FungiDB:PGTG_20929"/>
<organism evidence="2 3">
    <name type="scientific">Puccinia graminis f. sp. tritici (strain CRL 75-36-700-3 / race SCCL)</name>
    <name type="common">Black stem rust fungus</name>
    <dbReference type="NCBI Taxonomy" id="418459"/>
    <lineage>
        <taxon>Eukaryota</taxon>
        <taxon>Fungi</taxon>
        <taxon>Dikarya</taxon>
        <taxon>Basidiomycota</taxon>
        <taxon>Pucciniomycotina</taxon>
        <taxon>Pucciniomycetes</taxon>
        <taxon>Pucciniales</taxon>
        <taxon>Pucciniaceae</taxon>
        <taxon>Puccinia</taxon>
    </lineage>
</organism>
<evidence type="ECO:0000313" key="3">
    <source>
        <dbReference type="Proteomes" id="UP000008783"/>
    </source>
</evidence>
<dbReference type="KEGG" id="pgr:PGTG_20929"/>
<dbReference type="HOGENOM" id="CLU_2528550_0_0_1"/>
<feature type="region of interest" description="Disordered" evidence="1">
    <location>
        <begin position="17"/>
        <end position="39"/>
    </location>
</feature>
<protein>
    <submittedName>
        <fullName evidence="2">Uncharacterized protein</fullName>
    </submittedName>
</protein>
<sequence>MFDVHLGLVLIEYTETANHEKSNAKATHPEAGKAEPTVSTEIKDKALETATKPAEAVSVAASSRKISHVFPSRPAHVVRAPSSG</sequence>
<dbReference type="GeneID" id="13542994"/>
<dbReference type="InParanoid" id="H6QPT1"/>
<name>H6QPT1_PUCGT</name>
<accession>H6QPT1</accession>
<gene>
    <name evidence="2" type="ORF">PGTG_20929</name>
</gene>
<reference evidence="3" key="1">
    <citation type="journal article" date="2011" name="Proc. Natl. Acad. Sci. U.S.A.">
        <title>Obligate biotrophy features unraveled by the genomic analysis of rust fungi.</title>
        <authorList>
            <person name="Duplessis S."/>
            <person name="Cuomo C.A."/>
            <person name="Lin Y.-C."/>
            <person name="Aerts A."/>
            <person name="Tisserant E."/>
            <person name="Veneault-Fourrey C."/>
            <person name="Joly D.L."/>
            <person name="Hacquard S."/>
            <person name="Amselem J."/>
            <person name="Cantarel B.L."/>
            <person name="Chiu R."/>
            <person name="Coutinho P.M."/>
            <person name="Feau N."/>
            <person name="Field M."/>
            <person name="Frey P."/>
            <person name="Gelhaye E."/>
            <person name="Goldberg J."/>
            <person name="Grabherr M.G."/>
            <person name="Kodira C.D."/>
            <person name="Kohler A."/>
            <person name="Kuees U."/>
            <person name="Lindquist E.A."/>
            <person name="Lucas S.M."/>
            <person name="Mago R."/>
            <person name="Mauceli E."/>
            <person name="Morin E."/>
            <person name="Murat C."/>
            <person name="Pangilinan J.L."/>
            <person name="Park R."/>
            <person name="Pearson M."/>
            <person name="Quesneville H."/>
            <person name="Rouhier N."/>
            <person name="Sakthikumar S."/>
            <person name="Salamov A.A."/>
            <person name="Schmutz J."/>
            <person name="Selles B."/>
            <person name="Shapiro H."/>
            <person name="Tanguay P."/>
            <person name="Tuskan G.A."/>
            <person name="Henrissat B."/>
            <person name="Van de Peer Y."/>
            <person name="Rouze P."/>
            <person name="Ellis J.G."/>
            <person name="Dodds P.N."/>
            <person name="Schein J.E."/>
            <person name="Zhong S."/>
            <person name="Hamelin R.C."/>
            <person name="Grigoriev I.V."/>
            <person name="Szabo L.J."/>
            <person name="Martin F."/>
        </authorList>
    </citation>
    <scope>NUCLEOTIDE SEQUENCE [LARGE SCALE GENOMIC DNA]</scope>
    <source>
        <strain evidence="3">CRL 75-36-700-3 / race SCCL</strain>
    </source>
</reference>
<dbReference type="Proteomes" id="UP000008783">
    <property type="component" value="Unassembled WGS sequence"/>
</dbReference>
<evidence type="ECO:0000256" key="1">
    <source>
        <dbReference type="SAM" id="MobiDB-lite"/>
    </source>
</evidence>
<dbReference type="RefSeq" id="XP_003890474.1">
    <property type="nucleotide sequence ID" value="XM_003890425.1"/>
</dbReference>
<dbReference type="AlphaFoldDB" id="H6QPT1"/>
<feature type="compositionally biased region" description="Basic and acidic residues" evidence="1">
    <location>
        <begin position="17"/>
        <end position="33"/>
    </location>
</feature>
<evidence type="ECO:0000313" key="2">
    <source>
        <dbReference type="EMBL" id="EHS64318.1"/>
    </source>
</evidence>